<proteinExistence type="predicted"/>
<keyword evidence="1" id="KW-0472">Membrane</keyword>
<name>A0A2V1GTI5_9GAMM</name>
<feature type="transmembrane region" description="Helical" evidence="1">
    <location>
        <begin position="31"/>
        <end position="57"/>
    </location>
</feature>
<protein>
    <recommendedName>
        <fullName evidence="2">Phage shock protein PspC N-terminal domain-containing protein</fullName>
    </recommendedName>
</protein>
<organism evidence="3 4">
    <name type="scientific">Pelagibaculum spongiae</name>
    <dbReference type="NCBI Taxonomy" id="2080658"/>
    <lineage>
        <taxon>Bacteria</taxon>
        <taxon>Pseudomonadati</taxon>
        <taxon>Pseudomonadota</taxon>
        <taxon>Gammaproteobacteria</taxon>
        <taxon>Oceanospirillales</taxon>
        <taxon>Pelagibaculum</taxon>
    </lineage>
</organism>
<evidence type="ECO:0000256" key="1">
    <source>
        <dbReference type="SAM" id="Phobius"/>
    </source>
</evidence>
<dbReference type="AlphaFoldDB" id="A0A2V1GTI5"/>
<reference evidence="3 4" key="1">
    <citation type="submission" date="2018-04" db="EMBL/GenBank/DDBJ databases">
        <title>Thalassorhabdus spongiae gen. nov., sp. nov., isolated from a marine sponge in South-West Iceland.</title>
        <authorList>
            <person name="Knobloch S."/>
            <person name="Daussin A."/>
            <person name="Johannsson R."/>
            <person name="Marteinsson V.T."/>
        </authorList>
    </citation>
    <scope>NUCLEOTIDE SEQUENCE [LARGE SCALE GENOMIC DNA]</scope>
    <source>
        <strain evidence="3 4">Hp12</strain>
    </source>
</reference>
<dbReference type="Proteomes" id="UP000244906">
    <property type="component" value="Unassembled WGS sequence"/>
</dbReference>
<feature type="domain" description="Phage shock protein PspC N-terminal" evidence="2">
    <location>
        <begin position="12"/>
        <end position="55"/>
    </location>
</feature>
<dbReference type="Pfam" id="PF04024">
    <property type="entry name" value="PspC"/>
    <property type="match status" value="1"/>
</dbReference>
<keyword evidence="1" id="KW-1133">Transmembrane helix</keyword>
<keyword evidence="4" id="KW-1185">Reference proteome</keyword>
<accession>A0A2V1GTI5</accession>
<comment type="caution">
    <text evidence="3">The sequence shown here is derived from an EMBL/GenBank/DDBJ whole genome shotgun (WGS) entry which is preliminary data.</text>
</comment>
<sequence>MARKRLKQPSPVILGVAGVIAKELKVSPLAVRIVMVLLLISSFGLMTLGYFGLWAWFNSNGMLTSHTAFDDDDMDWMDRDLKQLDKRLDRLESWVADNDVRLRSAFRK</sequence>
<evidence type="ECO:0000259" key="2">
    <source>
        <dbReference type="Pfam" id="PF04024"/>
    </source>
</evidence>
<dbReference type="InterPro" id="IPR007168">
    <property type="entry name" value="Phageshock_PspC_N"/>
</dbReference>
<dbReference type="EMBL" id="QDDL01000006">
    <property type="protein sequence ID" value="PVZ67696.1"/>
    <property type="molecule type" value="Genomic_DNA"/>
</dbReference>
<evidence type="ECO:0000313" key="3">
    <source>
        <dbReference type="EMBL" id="PVZ67696.1"/>
    </source>
</evidence>
<evidence type="ECO:0000313" key="4">
    <source>
        <dbReference type="Proteomes" id="UP000244906"/>
    </source>
</evidence>
<dbReference type="RefSeq" id="WP_116687892.1">
    <property type="nucleotide sequence ID" value="NZ_CAWNYD010000006.1"/>
</dbReference>
<gene>
    <name evidence="3" type="ORF">DC094_14775</name>
</gene>
<keyword evidence="1" id="KW-0812">Transmembrane</keyword>